<feature type="region of interest" description="Disordered" evidence="1">
    <location>
        <begin position="93"/>
        <end position="114"/>
    </location>
</feature>
<comment type="caution">
    <text evidence="2">The sequence shown here is derived from an EMBL/GenBank/DDBJ whole genome shotgun (WGS) entry which is preliminary data.</text>
</comment>
<reference evidence="2" key="1">
    <citation type="journal article" date="2020" name="Cell">
        <title>Large-Scale Comparative Analyses of Tick Genomes Elucidate Their Genetic Diversity and Vector Capacities.</title>
        <authorList>
            <consortium name="Tick Genome and Microbiome Consortium (TIGMIC)"/>
            <person name="Jia N."/>
            <person name="Wang J."/>
            <person name="Shi W."/>
            <person name="Du L."/>
            <person name="Sun Y."/>
            <person name="Zhan W."/>
            <person name="Jiang J.F."/>
            <person name="Wang Q."/>
            <person name="Zhang B."/>
            <person name="Ji P."/>
            <person name="Bell-Sakyi L."/>
            <person name="Cui X.M."/>
            <person name="Yuan T.T."/>
            <person name="Jiang B.G."/>
            <person name="Yang W.F."/>
            <person name="Lam T.T."/>
            <person name="Chang Q.C."/>
            <person name="Ding S.J."/>
            <person name="Wang X.J."/>
            <person name="Zhu J.G."/>
            <person name="Ruan X.D."/>
            <person name="Zhao L."/>
            <person name="Wei J.T."/>
            <person name="Ye R.Z."/>
            <person name="Que T.C."/>
            <person name="Du C.H."/>
            <person name="Zhou Y.H."/>
            <person name="Cheng J.X."/>
            <person name="Dai P.F."/>
            <person name="Guo W.B."/>
            <person name="Han X.H."/>
            <person name="Huang E.J."/>
            <person name="Li L.F."/>
            <person name="Wei W."/>
            <person name="Gao Y.C."/>
            <person name="Liu J.Z."/>
            <person name="Shao H.Z."/>
            <person name="Wang X."/>
            <person name="Wang C.C."/>
            <person name="Yang T.C."/>
            <person name="Huo Q.B."/>
            <person name="Li W."/>
            <person name="Chen H.Y."/>
            <person name="Chen S.E."/>
            <person name="Zhou L.G."/>
            <person name="Ni X.B."/>
            <person name="Tian J.H."/>
            <person name="Sheng Y."/>
            <person name="Liu T."/>
            <person name="Pan Y.S."/>
            <person name="Xia L.Y."/>
            <person name="Li J."/>
            <person name="Zhao F."/>
            <person name="Cao W.C."/>
        </authorList>
    </citation>
    <scope>NUCLEOTIDE SEQUENCE</scope>
    <source>
        <strain evidence="2">Rsan-2018</strain>
    </source>
</reference>
<dbReference type="EMBL" id="JABSTV010001245">
    <property type="protein sequence ID" value="KAH7981609.1"/>
    <property type="molecule type" value="Genomic_DNA"/>
</dbReference>
<evidence type="ECO:0000313" key="2">
    <source>
        <dbReference type="EMBL" id="KAH7981609.1"/>
    </source>
</evidence>
<protein>
    <recommendedName>
        <fullName evidence="4">Tc1-like transposase DDE domain-containing protein</fullName>
    </recommendedName>
</protein>
<keyword evidence="3" id="KW-1185">Reference proteome</keyword>
<organism evidence="2 3">
    <name type="scientific">Rhipicephalus sanguineus</name>
    <name type="common">Brown dog tick</name>
    <name type="synonym">Ixodes sanguineus</name>
    <dbReference type="NCBI Taxonomy" id="34632"/>
    <lineage>
        <taxon>Eukaryota</taxon>
        <taxon>Metazoa</taxon>
        <taxon>Ecdysozoa</taxon>
        <taxon>Arthropoda</taxon>
        <taxon>Chelicerata</taxon>
        <taxon>Arachnida</taxon>
        <taxon>Acari</taxon>
        <taxon>Parasitiformes</taxon>
        <taxon>Ixodida</taxon>
        <taxon>Ixodoidea</taxon>
        <taxon>Ixodidae</taxon>
        <taxon>Rhipicephalinae</taxon>
        <taxon>Rhipicephalus</taxon>
        <taxon>Rhipicephalus</taxon>
    </lineage>
</organism>
<dbReference type="Gene3D" id="3.30.420.10">
    <property type="entry name" value="Ribonuclease H-like superfamily/Ribonuclease H"/>
    <property type="match status" value="1"/>
</dbReference>
<evidence type="ECO:0000256" key="1">
    <source>
        <dbReference type="SAM" id="MobiDB-lite"/>
    </source>
</evidence>
<reference evidence="2" key="2">
    <citation type="submission" date="2021-09" db="EMBL/GenBank/DDBJ databases">
        <authorList>
            <person name="Jia N."/>
            <person name="Wang J."/>
            <person name="Shi W."/>
            <person name="Du L."/>
            <person name="Sun Y."/>
            <person name="Zhan W."/>
            <person name="Jiang J."/>
            <person name="Wang Q."/>
            <person name="Zhang B."/>
            <person name="Ji P."/>
            <person name="Sakyi L.B."/>
            <person name="Cui X."/>
            <person name="Yuan T."/>
            <person name="Jiang B."/>
            <person name="Yang W."/>
            <person name="Lam T.T.-Y."/>
            <person name="Chang Q."/>
            <person name="Ding S."/>
            <person name="Wang X."/>
            <person name="Zhu J."/>
            <person name="Ruan X."/>
            <person name="Zhao L."/>
            <person name="Wei J."/>
            <person name="Que T."/>
            <person name="Du C."/>
            <person name="Cheng J."/>
            <person name="Dai P."/>
            <person name="Han X."/>
            <person name="Huang E."/>
            <person name="Gao Y."/>
            <person name="Liu J."/>
            <person name="Shao H."/>
            <person name="Ye R."/>
            <person name="Li L."/>
            <person name="Wei W."/>
            <person name="Wang X."/>
            <person name="Wang C."/>
            <person name="Huo Q."/>
            <person name="Li W."/>
            <person name="Guo W."/>
            <person name="Chen H."/>
            <person name="Chen S."/>
            <person name="Zhou L."/>
            <person name="Zhou L."/>
            <person name="Ni X."/>
            <person name="Tian J."/>
            <person name="Zhou Y."/>
            <person name="Sheng Y."/>
            <person name="Liu T."/>
            <person name="Pan Y."/>
            <person name="Xia L."/>
            <person name="Li J."/>
            <person name="Zhao F."/>
            <person name="Cao W."/>
        </authorList>
    </citation>
    <scope>NUCLEOTIDE SEQUENCE</scope>
    <source>
        <strain evidence="2">Rsan-2018</strain>
        <tissue evidence="2">Larvae</tissue>
    </source>
</reference>
<dbReference type="AlphaFoldDB" id="A0A9D4QEV9"/>
<sequence>METSVVTSERDPLLPNEPCVASMATPPRSLGKKKSGHILNSDSRNMLFHCYTYWRNREPERSVEDTSKFVADMLGVGERTVFRVREEVKASHFSGGKLTTPSRKRPRNAEKSRRSAKFDSFTLCALGKNITYGKRMIKKQLLDLIASVKSRFLSYIVDNTAVKAGCIVLWLPPYHCEFNAIEPVWAKVKNGVAPYNRDLQLSTVDAILSDKIKQTKRSAASPMFAAISLRRLTAQNKHTRHKLCIISSQ</sequence>
<dbReference type="VEuPathDB" id="VectorBase:RSAN_054916"/>
<proteinExistence type="predicted"/>
<dbReference type="PANTHER" id="PTHR33939:SF1">
    <property type="entry name" value="DUF4371 DOMAIN-CONTAINING PROTEIN"/>
    <property type="match status" value="1"/>
</dbReference>
<dbReference type="PANTHER" id="PTHR33939">
    <property type="entry name" value="PROTEIN CBG22215"/>
    <property type="match status" value="1"/>
</dbReference>
<dbReference type="GO" id="GO:0003676">
    <property type="term" value="F:nucleic acid binding"/>
    <property type="evidence" value="ECO:0007669"/>
    <property type="project" value="InterPro"/>
</dbReference>
<dbReference type="InterPro" id="IPR036397">
    <property type="entry name" value="RNaseH_sf"/>
</dbReference>
<name>A0A9D4QEV9_RHISA</name>
<gene>
    <name evidence="2" type="ORF">HPB52_000213</name>
</gene>
<evidence type="ECO:0008006" key="4">
    <source>
        <dbReference type="Google" id="ProtNLM"/>
    </source>
</evidence>
<dbReference type="VEuPathDB" id="VectorBase:RSAN_035609"/>
<accession>A0A9D4QEV9</accession>
<evidence type="ECO:0000313" key="3">
    <source>
        <dbReference type="Proteomes" id="UP000821837"/>
    </source>
</evidence>
<dbReference type="Proteomes" id="UP000821837">
    <property type="component" value="Chromosome 1"/>
</dbReference>
<feature type="region of interest" description="Disordered" evidence="1">
    <location>
        <begin position="1"/>
        <end position="36"/>
    </location>
</feature>